<dbReference type="Pfam" id="PF05485">
    <property type="entry name" value="THAP"/>
    <property type="match status" value="1"/>
</dbReference>
<evidence type="ECO:0000256" key="3">
    <source>
        <dbReference type="ARBA" id="ARBA00022771"/>
    </source>
</evidence>
<accession>A0A4C1Y864</accession>
<keyword evidence="3" id="KW-0863">Zinc-finger</keyword>
<dbReference type="Proteomes" id="UP000299102">
    <property type="component" value="Unassembled WGS sequence"/>
</dbReference>
<keyword evidence="6" id="KW-0193">Cuticle</keyword>
<evidence type="ECO:0000256" key="5">
    <source>
        <dbReference type="ARBA" id="ARBA00023125"/>
    </source>
</evidence>
<feature type="domain" description="THAP-type" evidence="7">
    <location>
        <begin position="10"/>
        <end position="69"/>
    </location>
</feature>
<dbReference type="Pfam" id="PF00379">
    <property type="entry name" value="Chitin_bind_4"/>
    <property type="match status" value="1"/>
</dbReference>
<proteinExistence type="predicted"/>
<comment type="caution">
    <text evidence="8">The sequence shown here is derived from an EMBL/GenBank/DDBJ whole genome shotgun (WGS) entry which is preliminary data.</text>
</comment>
<dbReference type="SUPFAM" id="SSF57716">
    <property type="entry name" value="Glucocorticoid receptor-like (DNA-binding domain)"/>
    <property type="match status" value="1"/>
</dbReference>
<reference evidence="8 9" key="1">
    <citation type="journal article" date="2019" name="Commun. Biol.">
        <title>The bagworm genome reveals a unique fibroin gene that provides high tensile strength.</title>
        <authorList>
            <person name="Kono N."/>
            <person name="Nakamura H."/>
            <person name="Ohtoshi R."/>
            <person name="Tomita M."/>
            <person name="Numata K."/>
            <person name="Arakawa K."/>
        </authorList>
    </citation>
    <scope>NUCLEOTIDE SEQUENCE [LARGE SCALE GENOMIC DNA]</scope>
</reference>
<dbReference type="EMBL" id="BGZK01001134">
    <property type="protein sequence ID" value="GBP72136.1"/>
    <property type="molecule type" value="Genomic_DNA"/>
</dbReference>
<gene>
    <name evidence="8" type="ORF">EVAR_49319_1</name>
</gene>
<dbReference type="OrthoDB" id="7989647at2759"/>
<organism evidence="8 9">
    <name type="scientific">Eumeta variegata</name>
    <name type="common">Bagworm moth</name>
    <name type="synonym">Eumeta japonica</name>
    <dbReference type="NCBI Taxonomy" id="151549"/>
    <lineage>
        <taxon>Eukaryota</taxon>
        <taxon>Metazoa</taxon>
        <taxon>Ecdysozoa</taxon>
        <taxon>Arthropoda</taxon>
        <taxon>Hexapoda</taxon>
        <taxon>Insecta</taxon>
        <taxon>Pterygota</taxon>
        <taxon>Neoptera</taxon>
        <taxon>Endopterygota</taxon>
        <taxon>Lepidoptera</taxon>
        <taxon>Glossata</taxon>
        <taxon>Ditrysia</taxon>
        <taxon>Tineoidea</taxon>
        <taxon>Psychidae</taxon>
        <taxon>Oiketicinae</taxon>
        <taxon>Eumeta</taxon>
    </lineage>
</organism>
<evidence type="ECO:0000259" key="7">
    <source>
        <dbReference type="Pfam" id="PF05485"/>
    </source>
</evidence>
<name>A0A4C1Y864_EUMVA</name>
<evidence type="ECO:0000313" key="8">
    <source>
        <dbReference type="EMBL" id="GBP72136.1"/>
    </source>
</evidence>
<dbReference type="PROSITE" id="PS51155">
    <property type="entry name" value="CHIT_BIND_RR_2"/>
    <property type="match status" value="1"/>
</dbReference>
<evidence type="ECO:0000256" key="6">
    <source>
        <dbReference type="PROSITE-ProRule" id="PRU00497"/>
    </source>
</evidence>
<dbReference type="InterPro" id="IPR000618">
    <property type="entry name" value="Insect_cuticle"/>
</dbReference>
<dbReference type="GO" id="GO:0008270">
    <property type="term" value="F:zinc ion binding"/>
    <property type="evidence" value="ECO:0007669"/>
    <property type="project" value="UniProtKB-KW"/>
</dbReference>
<dbReference type="GO" id="GO:0042302">
    <property type="term" value="F:structural constituent of cuticle"/>
    <property type="evidence" value="ECO:0007669"/>
    <property type="project" value="UniProtKB-UniRule"/>
</dbReference>
<keyword evidence="4" id="KW-0862">Zinc</keyword>
<keyword evidence="2" id="KW-0732">Signal</keyword>
<sequence>MSNLKSYRSCFEPLCTNTTKTTPENVLNVPQDEKRRKKWFQAVLRDNPKTKSNFFCCEDHFDTYLDALAPRTSVELNRSYDTKDGSSRVEEGNMLDAGTDKANLDVHGAVSWQDDRGHTYQMVYKAGTRGYRTIIKRIS</sequence>
<dbReference type="AlphaFoldDB" id="A0A4C1Y864"/>
<keyword evidence="1" id="KW-0479">Metal-binding</keyword>
<protein>
    <recommendedName>
        <fullName evidence="7">THAP-type domain-containing protein</fullName>
    </recommendedName>
</protein>
<dbReference type="GO" id="GO:0003677">
    <property type="term" value="F:DNA binding"/>
    <property type="evidence" value="ECO:0007669"/>
    <property type="project" value="UniProtKB-KW"/>
</dbReference>
<evidence type="ECO:0000313" key="9">
    <source>
        <dbReference type="Proteomes" id="UP000299102"/>
    </source>
</evidence>
<dbReference type="InterPro" id="IPR006612">
    <property type="entry name" value="THAP_Znf"/>
</dbReference>
<evidence type="ECO:0000256" key="1">
    <source>
        <dbReference type="ARBA" id="ARBA00022723"/>
    </source>
</evidence>
<keyword evidence="9" id="KW-1185">Reference proteome</keyword>
<keyword evidence="5" id="KW-0238">DNA-binding</keyword>
<evidence type="ECO:0000256" key="4">
    <source>
        <dbReference type="ARBA" id="ARBA00022833"/>
    </source>
</evidence>
<evidence type="ECO:0000256" key="2">
    <source>
        <dbReference type="ARBA" id="ARBA00022729"/>
    </source>
</evidence>